<accession>A0A0K1Q063</accession>
<feature type="domain" description="IgGFc-binding protein N-terminal" evidence="1">
    <location>
        <begin position="247"/>
        <end position="572"/>
    </location>
</feature>
<name>A0A0K1Q063_9BACT</name>
<dbReference type="Proteomes" id="UP000064967">
    <property type="component" value="Chromosome"/>
</dbReference>
<dbReference type="AlphaFoldDB" id="A0A0K1Q063"/>
<dbReference type="PANTHER" id="PTHR46534">
    <property type="entry name" value="IGGFC_BINDING DOMAIN-CONTAINING PROTEIN"/>
    <property type="match status" value="1"/>
</dbReference>
<reference evidence="2 3" key="1">
    <citation type="submission" date="2015-08" db="EMBL/GenBank/DDBJ databases">
        <authorList>
            <person name="Babu N.S."/>
            <person name="Beckwith C.J."/>
            <person name="Beseler K.G."/>
            <person name="Brison A."/>
            <person name="Carone J.V."/>
            <person name="Caskin T.P."/>
            <person name="Diamond M."/>
            <person name="Durham M.E."/>
            <person name="Foxe J.M."/>
            <person name="Go M."/>
            <person name="Henderson B.A."/>
            <person name="Jones I.B."/>
            <person name="McGettigan J.A."/>
            <person name="Micheletti S.J."/>
            <person name="Nasrallah M.E."/>
            <person name="Ortiz D."/>
            <person name="Piller C.R."/>
            <person name="Privatt S.R."/>
            <person name="Schneider S.L."/>
            <person name="Sharp S."/>
            <person name="Smith T.C."/>
            <person name="Stanton J.D."/>
            <person name="Ullery H.E."/>
            <person name="Wilson R.J."/>
            <person name="Serrano M.G."/>
            <person name="Buck G."/>
            <person name="Lee V."/>
            <person name="Wang Y."/>
            <person name="Carvalho R."/>
            <person name="Voegtly L."/>
            <person name="Shi R."/>
            <person name="Duckworth R."/>
            <person name="Johnson A."/>
            <person name="Loviza R."/>
            <person name="Walstead R."/>
            <person name="Shah Z."/>
            <person name="Kiflezghi M."/>
            <person name="Wade K."/>
            <person name="Ball S.L."/>
            <person name="Bradley K.W."/>
            <person name="Asai D.J."/>
            <person name="Bowman C.A."/>
            <person name="Russell D.A."/>
            <person name="Pope W.H."/>
            <person name="Jacobs-Sera D."/>
            <person name="Hendrix R.W."/>
            <person name="Hatfull G.F."/>
        </authorList>
    </citation>
    <scope>NUCLEOTIDE SEQUENCE [LARGE SCALE GENOMIC DNA]</scope>
    <source>
        <strain evidence="2 3">DSM 27648</strain>
    </source>
</reference>
<dbReference type="Pfam" id="PF17517">
    <property type="entry name" value="IgGFc_binding"/>
    <property type="match status" value="1"/>
</dbReference>
<dbReference type="PROSITE" id="PS51257">
    <property type="entry name" value="PROKAR_LIPOPROTEIN"/>
    <property type="match status" value="1"/>
</dbReference>
<keyword evidence="3" id="KW-1185">Reference proteome</keyword>
<dbReference type="InterPro" id="IPR035234">
    <property type="entry name" value="IgGFc-bd_N"/>
</dbReference>
<evidence type="ECO:0000259" key="1">
    <source>
        <dbReference type="Pfam" id="PF17517"/>
    </source>
</evidence>
<proteinExistence type="predicted"/>
<sequence length="599" mass="63534">MSTIHRARVLGGVGIASLVFALGIAGSACKDDRTTFDGTPPPFSDDAKAEAGPCPYQCSLDGRSVIRSCTGEVVETCAPNLACGAALCQVPCEAAAADRSSNGCEFYFQIPRYDSDLFDQSCLATFVVNASNQPVDVTVEYEGKKLDLSKALFRTNPGDATLAPHEGPIQPGGSAILFVSDRDPTVPRVSIPGARGRIGCPKGVVPALLAEIEGGTRIGSAMHLTTNVPIGLTAIYPFGGAASYIPTATLFLPVPTWGKQNILVNGWEANVARPGAQFFASEDDTEVTILPTTDIQDGVGVKGTRAKVPVTYRLDKGQYIQFTQSDELSGSIVESTKPIAAFGGHACSDVPSGGATCDTFHQQIPPFEQWGSEYVGVGYRPRLGNEHEPVGYRIVAARDGTRLDYDPEIPPGAPTALSAGEVATFRAGTGDAFVVRTQDAEHPIYLAAYMSSSTTSFDNLSYSGIGDPEFVNVVPVGQYLNSYSFFADPTYGDASLVFVRAKSHGEFKDVWLDCAGGNVTDFRPIGTRGEYEFARVDLAKHGGPGSTFGDHVCRNGLQRATSDGPFTATVWGWDYAASYAYPGGMALRKLVQTPLPPVR</sequence>
<dbReference type="KEGG" id="llu:AKJ09_05443"/>
<organism evidence="2 3">
    <name type="scientific">Labilithrix luteola</name>
    <dbReference type="NCBI Taxonomy" id="1391654"/>
    <lineage>
        <taxon>Bacteria</taxon>
        <taxon>Pseudomonadati</taxon>
        <taxon>Myxococcota</taxon>
        <taxon>Polyangia</taxon>
        <taxon>Polyangiales</taxon>
        <taxon>Labilitrichaceae</taxon>
        <taxon>Labilithrix</taxon>
    </lineage>
</organism>
<dbReference type="STRING" id="1391654.AKJ09_05443"/>
<dbReference type="OrthoDB" id="5486557at2"/>
<gene>
    <name evidence="2" type="ORF">AKJ09_05443</name>
</gene>
<dbReference type="RefSeq" id="WP_146649812.1">
    <property type="nucleotide sequence ID" value="NZ_CP012333.1"/>
</dbReference>
<protein>
    <recommendedName>
        <fullName evidence="1">IgGFc-binding protein N-terminal domain-containing protein</fullName>
    </recommendedName>
</protein>
<evidence type="ECO:0000313" key="3">
    <source>
        <dbReference type="Proteomes" id="UP000064967"/>
    </source>
</evidence>
<evidence type="ECO:0000313" key="2">
    <source>
        <dbReference type="EMBL" id="AKU98779.1"/>
    </source>
</evidence>
<dbReference type="EMBL" id="CP012333">
    <property type="protein sequence ID" value="AKU98779.1"/>
    <property type="molecule type" value="Genomic_DNA"/>
</dbReference>
<dbReference type="PANTHER" id="PTHR46534:SF1">
    <property type="entry name" value="IGGFC-BINDING PROTEIN N-TERMINAL DOMAIN-CONTAINING PROTEIN"/>
    <property type="match status" value="1"/>
</dbReference>